<feature type="domain" description="Retroviral polymerase SH3-like" evidence="3">
    <location>
        <begin position="346"/>
        <end position="405"/>
    </location>
</feature>
<evidence type="ECO:0000256" key="1">
    <source>
        <dbReference type="SAM" id="MobiDB-lite"/>
    </source>
</evidence>
<feature type="compositionally biased region" description="Polar residues" evidence="1">
    <location>
        <begin position="1"/>
        <end position="11"/>
    </location>
</feature>
<evidence type="ECO:0000313" key="4">
    <source>
        <dbReference type="EMBL" id="KAJ8876414.1"/>
    </source>
</evidence>
<comment type="caution">
    <text evidence="4">The sequence shown here is derived from an EMBL/GenBank/DDBJ whole genome shotgun (WGS) entry which is preliminary data.</text>
</comment>
<dbReference type="InterPro" id="IPR054722">
    <property type="entry name" value="PolX-like_BBD"/>
</dbReference>
<reference evidence="4 5" key="1">
    <citation type="submission" date="2023-02" db="EMBL/GenBank/DDBJ databases">
        <title>LHISI_Scaffold_Assembly.</title>
        <authorList>
            <person name="Stuart O.P."/>
            <person name="Cleave R."/>
            <person name="Magrath M.J.L."/>
            <person name="Mikheyev A.S."/>
        </authorList>
    </citation>
    <scope>NUCLEOTIDE SEQUENCE [LARGE SCALE GENOMIC DNA]</scope>
    <source>
        <strain evidence="4">Daus_M_001</strain>
        <tissue evidence="4">Leg muscle</tissue>
    </source>
</reference>
<feature type="compositionally biased region" description="Basic and acidic residues" evidence="1">
    <location>
        <begin position="68"/>
        <end position="79"/>
    </location>
</feature>
<proteinExistence type="predicted"/>
<dbReference type="PANTHER" id="PTHR47592">
    <property type="entry name" value="PBF68 PROTEIN"/>
    <property type="match status" value="1"/>
</dbReference>
<keyword evidence="5" id="KW-1185">Reference proteome</keyword>
<evidence type="ECO:0000259" key="3">
    <source>
        <dbReference type="Pfam" id="PF25597"/>
    </source>
</evidence>
<protein>
    <submittedName>
        <fullName evidence="4">Uncharacterized protein</fullName>
    </submittedName>
</protein>
<dbReference type="EMBL" id="JARBHB010000008">
    <property type="protein sequence ID" value="KAJ8876414.1"/>
    <property type="molecule type" value="Genomic_DNA"/>
</dbReference>
<organism evidence="4 5">
    <name type="scientific">Dryococelus australis</name>
    <dbReference type="NCBI Taxonomy" id="614101"/>
    <lineage>
        <taxon>Eukaryota</taxon>
        <taxon>Metazoa</taxon>
        <taxon>Ecdysozoa</taxon>
        <taxon>Arthropoda</taxon>
        <taxon>Hexapoda</taxon>
        <taxon>Insecta</taxon>
        <taxon>Pterygota</taxon>
        <taxon>Neoptera</taxon>
        <taxon>Polyneoptera</taxon>
        <taxon>Phasmatodea</taxon>
        <taxon>Verophasmatodea</taxon>
        <taxon>Anareolatae</taxon>
        <taxon>Phasmatidae</taxon>
        <taxon>Eurycanthinae</taxon>
        <taxon>Dryococelus</taxon>
    </lineage>
</organism>
<dbReference type="Pfam" id="PF22936">
    <property type="entry name" value="Pol_BBD"/>
    <property type="match status" value="1"/>
</dbReference>
<dbReference type="Proteomes" id="UP001159363">
    <property type="component" value="Chromosome 7"/>
</dbReference>
<gene>
    <name evidence="4" type="ORF">PR048_020859</name>
</gene>
<evidence type="ECO:0000313" key="5">
    <source>
        <dbReference type="Proteomes" id="UP001159363"/>
    </source>
</evidence>
<dbReference type="Pfam" id="PF25597">
    <property type="entry name" value="SH3_retrovirus"/>
    <property type="match status" value="1"/>
</dbReference>
<evidence type="ECO:0000259" key="2">
    <source>
        <dbReference type="Pfam" id="PF22936"/>
    </source>
</evidence>
<dbReference type="InterPro" id="IPR057670">
    <property type="entry name" value="SH3_retrovirus"/>
</dbReference>
<sequence length="434" mass="49336">MSKINPRSITGNRHMHTEDDYKSVEKPRVGLSYRRKFERPEAEQINIMCYACHEVGYIARVCPNVTTEEKNNKTKPDHKGRSRGTYNSKSGRAAEGAVATAHFKALCGNKLSQSCKAVWIMDSGTTHHMTPYRERIKDFGGSLTGTVILANGECAAAKGKGKVPLIMTEKFGGWTIQLREIIYVPELENNVMYVNQLDEKKLELRIKDGDIKVMDGNEMIFKTFSGGSDVYLVSYQAYSPNGKIVKCDSVKCNLPTGMTTMKSAVTWHRRMGHLTSLPAVCDTSNSYRDCDMCLKGKMFWAEVLSTTNYIRNRCPSQAIGNQIPFQLWFDKHLTVDDIKRIYIFGCQVWAATLKNGKLSSRADECIFTGFQEGIKGYRFWILSHKIIIVSRDMCFYEDVFHFKTPCPAKRLVHEQENVVEMPAVEERNEDEDCE</sequence>
<dbReference type="PANTHER" id="PTHR47592:SF27">
    <property type="entry name" value="OS08G0421700 PROTEIN"/>
    <property type="match status" value="1"/>
</dbReference>
<name>A0ABQ9GWP6_9NEOP</name>
<feature type="region of interest" description="Disordered" evidence="1">
    <location>
        <begin position="68"/>
        <end position="91"/>
    </location>
</feature>
<accession>A0ABQ9GWP6</accession>
<feature type="region of interest" description="Disordered" evidence="1">
    <location>
        <begin position="1"/>
        <end position="23"/>
    </location>
</feature>
<feature type="domain" description="Retrovirus-related Pol polyprotein from transposon TNT 1-94-like beta-barrel" evidence="2">
    <location>
        <begin position="119"/>
        <end position="201"/>
    </location>
</feature>